<dbReference type="PANTHER" id="PTHR11373">
    <property type="entry name" value="DEOXYNUCLEOSIDE TRIPHOSPHATE TRIPHOSPHOHYDROLASE"/>
    <property type="match status" value="1"/>
</dbReference>
<dbReference type="InterPro" id="IPR050135">
    <property type="entry name" value="dGTPase-like"/>
</dbReference>
<dbReference type="SUPFAM" id="SSF109604">
    <property type="entry name" value="HD-domain/PDEase-like"/>
    <property type="match status" value="1"/>
</dbReference>
<dbReference type="GO" id="GO:0006203">
    <property type="term" value="P:dGTP catabolic process"/>
    <property type="evidence" value="ECO:0007669"/>
    <property type="project" value="TreeGrafter"/>
</dbReference>
<dbReference type="InterPro" id="IPR003607">
    <property type="entry name" value="HD/PDEase_dom"/>
</dbReference>
<sequence>MKKKKIINDPLYGFINIPAGLIFQIIEHPSFQRLRRIRQLGLSDLVYPGALHTRFHHAVGAMHLMRLSLENLRSKGVNISDHEMESAMAGILLHDVGHAPFSHALEYSILKNVPHENVSLLLMRKLNDEFGGRLDTAISMFDNKYPRPFFHQLISSQLDVDRLDYLQRDSFYTGVHEGTIGADRIIKMLNVVEEKLVVEEKGIYSVENFLVSRRLMYWQVYLHKASVAAEAMLISLLARAKTVYDQDRKPDIPEGLAYFFENEVGMEDLKTGEALQTFVNLDDFDIFGAVKAWTRSHDPVLSTLSAMIVNRKLFRVILSEEPFEPELKERLKAKVSEHFGIGPEETAHMLLEGQVSNEVYVGQGQGITVLKKNGELEDIVTATDLPNIAAMTKIVKKHYLCWPKIVSL</sequence>
<evidence type="ECO:0000259" key="1">
    <source>
        <dbReference type="SMART" id="SM00471"/>
    </source>
</evidence>
<dbReference type="KEGG" id="fax:FUAX_14100"/>
<evidence type="ECO:0000313" key="2">
    <source>
        <dbReference type="EMBL" id="BDD08978.1"/>
    </source>
</evidence>
<dbReference type="EMBL" id="AP025314">
    <property type="protein sequence ID" value="BDD08978.1"/>
    <property type="molecule type" value="Genomic_DNA"/>
</dbReference>
<dbReference type="CDD" id="cd00077">
    <property type="entry name" value="HDc"/>
    <property type="match status" value="1"/>
</dbReference>
<dbReference type="PANTHER" id="PTHR11373:SF4">
    <property type="entry name" value="DEOXYNUCLEOSIDE TRIPHOSPHATE TRIPHOSPHOHYDROLASE SAMHD1"/>
    <property type="match status" value="1"/>
</dbReference>
<gene>
    <name evidence="2" type="ORF">FUAX_14100</name>
</gene>
<dbReference type="Pfam" id="PF01966">
    <property type="entry name" value="HD"/>
    <property type="match status" value="1"/>
</dbReference>
<dbReference type="Proteomes" id="UP001348817">
    <property type="component" value="Chromosome"/>
</dbReference>
<protein>
    <submittedName>
        <fullName evidence="2">Phosphohydrolase</fullName>
    </submittedName>
</protein>
<dbReference type="InterPro" id="IPR045509">
    <property type="entry name" value="HD_assoc_2"/>
</dbReference>
<proteinExistence type="predicted"/>
<dbReference type="AlphaFoldDB" id="A0AAU9CZ69"/>
<dbReference type="InterPro" id="IPR006674">
    <property type="entry name" value="HD_domain"/>
</dbReference>
<keyword evidence="3" id="KW-1185">Reference proteome</keyword>
<name>A0AAU9CZ69_9BACT</name>
<accession>A0AAU9CZ69</accession>
<reference evidence="2 3" key="1">
    <citation type="submission" date="2021-12" db="EMBL/GenBank/DDBJ databases">
        <title>Genome sequencing of bacteria with rrn-lacking chromosome and rrn-plasmid.</title>
        <authorList>
            <person name="Anda M."/>
            <person name="Iwasaki W."/>
        </authorList>
    </citation>
    <scope>NUCLEOTIDE SEQUENCE [LARGE SCALE GENOMIC DNA]</scope>
    <source>
        <strain evidence="2 3">DSM 100852</strain>
    </source>
</reference>
<feature type="domain" description="HD/PDEase" evidence="1">
    <location>
        <begin position="50"/>
        <end position="175"/>
    </location>
</feature>
<dbReference type="Gene3D" id="1.10.3210.10">
    <property type="entry name" value="Hypothetical protein af1432"/>
    <property type="match status" value="1"/>
</dbReference>
<dbReference type="Pfam" id="PF19276">
    <property type="entry name" value="HD_assoc_2"/>
    <property type="match status" value="1"/>
</dbReference>
<dbReference type="SMART" id="SM00471">
    <property type="entry name" value="HDc"/>
    <property type="match status" value="1"/>
</dbReference>
<dbReference type="RefSeq" id="WP_338394203.1">
    <property type="nucleotide sequence ID" value="NZ_AP025314.1"/>
</dbReference>
<organism evidence="2 3">
    <name type="scientific">Fulvitalea axinellae</name>
    <dbReference type="NCBI Taxonomy" id="1182444"/>
    <lineage>
        <taxon>Bacteria</taxon>
        <taxon>Pseudomonadati</taxon>
        <taxon>Bacteroidota</taxon>
        <taxon>Cytophagia</taxon>
        <taxon>Cytophagales</taxon>
        <taxon>Persicobacteraceae</taxon>
        <taxon>Fulvitalea</taxon>
    </lineage>
</organism>
<evidence type="ECO:0000313" key="3">
    <source>
        <dbReference type="Proteomes" id="UP001348817"/>
    </source>
</evidence>
<dbReference type="GO" id="GO:0008832">
    <property type="term" value="F:dGTPase activity"/>
    <property type="evidence" value="ECO:0007669"/>
    <property type="project" value="TreeGrafter"/>
</dbReference>